<evidence type="ECO:0000313" key="3">
    <source>
        <dbReference type="Proteomes" id="UP000562395"/>
    </source>
</evidence>
<protein>
    <submittedName>
        <fullName evidence="2">Uncharacterized protein</fullName>
    </submittedName>
</protein>
<name>A0A7W5ZYK3_9SPHN</name>
<proteinExistence type="predicted"/>
<evidence type="ECO:0000256" key="1">
    <source>
        <dbReference type="SAM" id="MobiDB-lite"/>
    </source>
</evidence>
<keyword evidence="3" id="KW-1185">Reference proteome</keyword>
<dbReference type="AlphaFoldDB" id="A0A7W5ZYK3"/>
<reference evidence="2 3" key="1">
    <citation type="submission" date="2020-08" db="EMBL/GenBank/DDBJ databases">
        <title>Genomic Encyclopedia of Type Strains, Phase IV (KMG-IV): sequencing the most valuable type-strain genomes for metagenomic binning, comparative biology and taxonomic classification.</title>
        <authorList>
            <person name="Goeker M."/>
        </authorList>
    </citation>
    <scope>NUCLEOTIDE SEQUENCE [LARGE SCALE GENOMIC DNA]</scope>
    <source>
        <strain evidence="2 3">DSM 14552</strain>
    </source>
</reference>
<gene>
    <name evidence="2" type="ORF">GGQ88_002837</name>
</gene>
<feature type="region of interest" description="Disordered" evidence="1">
    <location>
        <begin position="1"/>
        <end position="32"/>
    </location>
</feature>
<evidence type="ECO:0000313" key="2">
    <source>
        <dbReference type="EMBL" id="MBB3861549.1"/>
    </source>
</evidence>
<comment type="caution">
    <text evidence="2">The sequence shown here is derived from an EMBL/GenBank/DDBJ whole genome shotgun (WGS) entry which is preliminary data.</text>
</comment>
<dbReference type="Proteomes" id="UP000562395">
    <property type="component" value="Unassembled WGS sequence"/>
</dbReference>
<sequence length="32" mass="3345">MTDATRTADADNQGAAGFEPFDNMGQNDLGGR</sequence>
<dbReference type="EMBL" id="JACICY010000007">
    <property type="protein sequence ID" value="MBB3861549.1"/>
    <property type="molecule type" value="Genomic_DNA"/>
</dbReference>
<accession>A0A7W5ZYK3</accession>
<organism evidence="2 3">
    <name type="scientific">Novosphingobium hassiacum</name>
    <dbReference type="NCBI Taxonomy" id="173676"/>
    <lineage>
        <taxon>Bacteria</taxon>
        <taxon>Pseudomonadati</taxon>
        <taxon>Pseudomonadota</taxon>
        <taxon>Alphaproteobacteria</taxon>
        <taxon>Sphingomonadales</taxon>
        <taxon>Sphingomonadaceae</taxon>
        <taxon>Novosphingobium</taxon>
    </lineage>
</organism>